<dbReference type="EMBL" id="GL732551">
    <property type="protein sequence ID" value="EFX79489.1"/>
    <property type="molecule type" value="Genomic_DNA"/>
</dbReference>
<evidence type="ECO:0000313" key="1">
    <source>
        <dbReference type="EMBL" id="EFX79489.1"/>
    </source>
</evidence>
<gene>
    <name evidence="1" type="ORF">DAPPUDRAFT_304419</name>
</gene>
<dbReference type="Proteomes" id="UP000000305">
    <property type="component" value="Unassembled WGS sequence"/>
</dbReference>
<dbReference type="PhylomeDB" id="E9GLC8"/>
<reference evidence="1 2" key="1">
    <citation type="journal article" date="2011" name="Science">
        <title>The ecoresponsive genome of Daphnia pulex.</title>
        <authorList>
            <person name="Colbourne J.K."/>
            <person name="Pfrender M.E."/>
            <person name="Gilbert D."/>
            <person name="Thomas W.K."/>
            <person name="Tucker A."/>
            <person name="Oakley T.H."/>
            <person name="Tokishita S."/>
            <person name="Aerts A."/>
            <person name="Arnold G.J."/>
            <person name="Basu M.K."/>
            <person name="Bauer D.J."/>
            <person name="Caceres C.E."/>
            <person name="Carmel L."/>
            <person name="Casola C."/>
            <person name="Choi J.H."/>
            <person name="Detter J.C."/>
            <person name="Dong Q."/>
            <person name="Dusheyko S."/>
            <person name="Eads B.D."/>
            <person name="Frohlich T."/>
            <person name="Geiler-Samerotte K.A."/>
            <person name="Gerlach D."/>
            <person name="Hatcher P."/>
            <person name="Jogdeo S."/>
            <person name="Krijgsveld J."/>
            <person name="Kriventseva E.V."/>
            <person name="Kultz D."/>
            <person name="Laforsch C."/>
            <person name="Lindquist E."/>
            <person name="Lopez J."/>
            <person name="Manak J.R."/>
            <person name="Muller J."/>
            <person name="Pangilinan J."/>
            <person name="Patwardhan R.P."/>
            <person name="Pitluck S."/>
            <person name="Pritham E.J."/>
            <person name="Rechtsteiner A."/>
            <person name="Rho M."/>
            <person name="Rogozin I.B."/>
            <person name="Sakarya O."/>
            <person name="Salamov A."/>
            <person name="Schaack S."/>
            <person name="Shapiro H."/>
            <person name="Shiga Y."/>
            <person name="Skalitzky C."/>
            <person name="Smith Z."/>
            <person name="Souvorov A."/>
            <person name="Sung W."/>
            <person name="Tang Z."/>
            <person name="Tsuchiya D."/>
            <person name="Tu H."/>
            <person name="Vos H."/>
            <person name="Wang M."/>
            <person name="Wolf Y.I."/>
            <person name="Yamagata H."/>
            <person name="Yamada T."/>
            <person name="Ye Y."/>
            <person name="Shaw J.R."/>
            <person name="Andrews J."/>
            <person name="Crease T.J."/>
            <person name="Tang H."/>
            <person name="Lucas S.M."/>
            <person name="Robertson H.M."/>
            <person name="Bork P."/>
            <person name="Koonin E.V."/>
            <person name="Zdobnov E.M."/>
            <person name="Grigoriev I.V."/>
            <person name="Lynch M."/>
            <person name="Boore J.L."/>
        </authorList>
    </citation>
    <scope>NUCLEOTIDE SEQUENCE [LARGE SCALE GENOMIC DNA]</scope>
</reference>
<dbReference type="HOGENOM" id="CLU_1066576_0_0_1"/>
<keyword evidence="2" id="KW-1185">Reference proteome</keyword>
<name>E9GLC8_DAPPU</name>
<dbReference type="AlphaFoldDB" id="E9GLC8"/>
<protein>
    <submittedName>
        <fullName evidence="1">Uncharacterized protein</fullName>
    </submittedName>
</protein>
<dbReference type="KEGG" id="dpx:DAPPUDRAFT_304419"/>
<dbReference type="InParanoid" id="E9GLC8"/>
<organism evidence="1 2">
    <name type="scientific">Daphnia pulex</name>
    <name type="common">Water flea</name>
    <dbReference type="NCBI Taxonomy" id="6669"/>
    <lineage>
        <taxon>Eukaryota</taxon>
        <taxon>Metazoa</taxon>
        <taxon>Ecdysozoa</taxon>
        <taxon>Arthropoda</taxon>
        <taxon>Crustacea</taxon>
        <taxon>Branchiopoda</taxon>
        <taxon>Diplostraca</taxon>
        <taxon>Cladocera</taxon>
        <taxon>Anomopoda</taxon>
        <taxon>Daphniidae</taxon>
        <taxon>Daphnia</taxon>
    </lineage>
</organism>
<accession>E9GLC8</accession>
<dbReference type="OrthoDB" id="6387623at2759"/>
<evidence type="ECO:0000313" key="2">
    <source>
        <dbReference type="Proteomes" id="UP000000305"/>
    </source>
</evidence>
<proteinExistence type="predicted"/>
<sequence length="261" mass="30375">MPTVYIWYPDKNNPYGHASLQTDKYHISFWPDGDVKQDYDLAMAAILGIPGALVFDQELDRSLEENQLPTAMYELYNSTDGAINRIHEEFLRYNGIDPEDVTLEAAEELVNEREKPKKSVRKTRYTFVADIRGQLTPFDYMFPVSIFTHLIMVGSPLPPWYHCKQSCVSFCYHMIENADPKPQGIEGKLVDFVTLQSFDNFTVPWLESHIKKHWGKLIREPPKDDFDALSRVITDAAFRVVDNSVTRTGRYWLWDRWNSNN</sequence>